<dbReference type="Proteomes" id="UP000824062">
    <property type="component" value="Unassembled WGS sequence"/>
</dbReference>
<reference evidence="2" key="1">
    <citation type="journal article" date="2021" name="PeerJ">
        <title>Extensive microbial diversity within the chicken gut microbiome revealed by metagenomics and culture.</title>
        <authorList>
            <person name="Gilroy R."/>
            <person name="Ravi A."/>
            <person name="Getino M."/>
            <person name="Pursley I."/>
            <person name="Horton D.L."/>
            <person name="Alikhan N.F."/>
            <person name="Baker D."/>
            <person name="Gharbi K."/>
            <person name="Hall N."/>
            <person name="Watson M."/>
            <person name="Adriaenssens E.M."/>
            <person name="Foster-Nyarko E."/>
            <person name="Jarju S."/>
            <person name="Secka A."/>
            <person name="Antonio M."/>
            <person name="Oren A."/>
            <person name="Chaudhuri R.R."/>
            <person name="La Ragione R."/>
            <person name="Hildebrand F."/>
            <person name="Pallen M.J."/>
        </authorList>
    </citation>
    <scope>NUCLEOTIDE SEQUENCE</scope>
    <source>
        <strain evidence="2">ChiHjej12B11-14209</strain>
    </source>
</reference>
<feature type="domain" description="GST N-terminal" evidence="1">
    <location>
        <begin position="3"/>
        <end position="81"/>
    </location>
</feature>
<dbReference type="CDD" id="cd02066">
    <property type="entry name" value="GRX_family"/>
    <property type="match status" value="1"/>
</dbReference>
<dbReference type="InterPro" id="IPR036249">
    <property type="entry name" value="Thioredoxin-like_sf"/>
</dbReference>
<organism evidence="2 3">
    <name type="scientific">Candidatus Olsenella pullistercoris</name>
    <dbReference type="NCBI Taxonomy" id="2838712"/>
    <lineage>
        <taxon>Bacteria</taxon>
        <taxon>Bacillati</taxon>
        <taxon>Actinomycetota</taxon>
        <taxon>Coriobacteriia</taxon>
        <taxon>Coriobacteriales</taxon>
        <taxon>Atopobiaceae</taxon>
        <taxon>Olsenella</taxon>
    </lineage>
</organism>
<dbReference type="EMBL" id="DXBM01000008">
    <property type="protein sequence ID" value="HIZ45467.1"/>
    <property type="molecule type" value="Genomic_DNA"/>
</dbReference>
<dbReference type="InterPro" id="IPR004045">
    <property type="entry name" value="Glutathione_S-Trfase_N"/>
</dbReference>
<dbReference type="PROSITE" id="PS50404">
    <property type="entry name" value="GST_NTER"/>
    <property type="match status" value="1"/>
</dbReference>
<dbReference type="PROSITE" id="PS51354">
    <property type="entry name" value="GLUTAREDOXIN_2"/>
    <property type="match status" value="1"/>
</dbReference>
<dbReference type="SUPFAM" id="SSF52833">
    <property type="entry name" value="Thioredoxin-like"/>
    <property type="match status" value="1"/>
</dbReference>
<dbReference type="Pfam" id="PF00462">
    <property type="entry name" value="Glutaredoxin"/>
    <property type="match status" value="1"/>
</dbReference>
<reference evidence="2" key="2">
    <citation type="submission" date="2021-04" db="EMBL/GenBank/DDBJ databases">
        <authorList>
            <person name="Gilroy R."/>
        </authorList>
    </citation>
    <scope>NUCLEOTIDE SEQUENCE</scope>
    <source>
        <strain evidence="2">ChiHjej12B11-14209</strain>
    </source>
</reference>
<dbReference type="AlphaFoldDB" id="A0A9D2EXX9"/>
<proteinExistence type="predicted"/>
<name>A0A9D2EXX9_9ACTN</name>
<comment type="caution">
    <text evidence="2">The sequence shown here is derived from an EMBL/GenBank/DDBJ whole genome shotgun (WGS) entry which is preliminary data.</text>
</comment>
<sequence length="81" mass="9089">MAATYELYIKPTCPYCQKVLRFMEAHGIKIALRDISADPEAREKLVRVGGKAQVPCLFIDGTPMYESDDIIAHLHEHVAMA</sequence>
<evidence type="ECO:0000313" key="2">
    <source>
        <dbReference type="EMBL" id="HIZ45467.1"/>
    </source>
</evidence>
<dbReference type="InterPro" id="IPR002109">
    <property type="entry name" value="Glutaredoxin"/>
</dbReference>
<evidence type="ECO:0000259" key="1">
    <source>
        <dbReference type="PROSITE" id="PS50404"/>
    </source>
</evidence>
<accession>A0A9D2EXX9</accession>
<gene>
    <name evidence="2" type="ORF">IAA19_00350</name>
</gene>
<protein>
    <submittedName>
        <fullName evidence="2">Glutaredoxin</fullName>
    </submittedName>
</protein>
<dbReference type="Gene3D" id="3.40.30.10">
    <property type="entry name" value="Glutaredoxin"/>
    <property type="match status" value="1"/>
</dbReference>
<evidence type="ECO:0000313" key="3">
    <source>
        <dbReference type="Proteomes" id="UP000824062"/>
    </source>
</evidence>